<keyword evidence="1" id="KW-1133">Transmembrane helix</keyword>
<name>A0AAX2EA22_9BACI</name>
<sequence length="85" mass="10010">MPREDYRAPVLHCNRSKHMKNVHIRIAICLWNYISMDKQSFQLVTLFIMLPALLIFSEYLNTAHPAAFCLLDLEHLSMDLSQMLF</sequence>
<gene>
    <name evidence="2" type="ORF">SAMN04489762_0309</name>
</gene>
<feature type="transmembrane region" description="Helical" evidence="1">
    <location>
        <begin position="40"/>
        <end position="60"/>
    </location>
</feature>
<keyword evidence="1" id="KW-0472">Membrane</keyword>
<comment type="caution">
    <text evidence="2">The sequence shown here is derived from an EMBL/GenBank/DDBJ whole genome shotgun (WGS) entry which is preliminary data.</text>
</comment>
<reference evidence="2 3" key="1">
    <citation type="submission" date="2016-10" db="EMBL/GenBank/DDBJ databases">
        <authorList>
            <person name="Varghese N."/>
            <person name="Submissions S."/>
        </authorList>
    </citation>
    <scope>NUCLEOTIDE SEQUENCE [LARGE SCALE GENOMIC DNA]</scope>
    <source>
        <strain evidence="2 3">DSM 21619</strain>
    </source>
</reference>
<evidence type="ECO:0000256" key="1">
    <source>
        <dbReference type="SAM" id="Phobius"/>
    </source>
</evidence>
<proteinExistence type="predicted"/>
<dbReference type="AlphaFoldDB" id="A0AAX2EA22"/>
<keyword evidence="1" id="KW-0812">Transmembrane</keyword>
<evidence type="ECO:0000313" key="3">
    <source>
        <dbReference type="Proteomes" id="UP000199735"/>
    </source>
</evidence>
<dbReference type="EMBL" id="FOCD01000001">
    <property type="protein sequence ID" value="SEM53038.1"/>
    <property type="molecule type" value="Genomic_DNA"/>
</dbReference>
<evidence type="ECO:0000313" key="2">
    <source>
        <dbReference type="EMBL" id="SEM53038.1"/>
    </source>
</evidence>
<protein>
    <submittedName>
        <fullName evidence="2">Uncharacterized protein</fullName>
    </submittedName>
</protein>
<dbReference type="Proteomes" id="UP000199735">
    <property type="component" value="Unassembled WGS sequence"/>
</dbReference>
<organism evidence="2 3">
    <name type="scientific">Terribacillus saccharophilus</name>
    <dbReference type="NCBI Taxonomy" id="361277"/>
    <lineage>
        <taxon>Bacteria</taxon>
        <taxon>Bacillati</taxon>
        <taxon>Bacillota</taxon>
        <taxon>Bacilli</taxon>
        <taxon>Bacillales</taxon>
        <taxon>Bacillaceae</taxon>
        <taxon>Terribacillus</taxon>
    </lineage>
</organism>
<accession>A0AAX2EA22</accession>